<proteinExistence type="predicted"/>
<dbReference type="GO" id="GO:0046983">
    <property type="term" value="F:protein dimerization activity"/>
    <property type="evidence" value="ECO:0007669"/>
    <property type="project" value="InterPro"/>
</dbReference>
<feature type="compositionally biased region" description="Low complexity" evidence="2">
    <location>
        <begin position="126"/>
        <end position="142"/>
    </location>
</feature>
<gene>
    <name evidence="4" type="ORF">RHOBADRAFT_39847</name>
</gene>
<feature type="region of interest" description="Disordered" evidence="2">
    <location>
        <begin position="122"/>
        <end position="159"/>
    </location>
</feature>
<evidence type="ECO:0000313" key="4">
    <source>
        <dbReference type="EMBL" id="KPV72097.1"/>
    </source>
</evidence>
<evidence type="ECO:0000313" key="5">
    <source>
        <dbReference type="Proteomes" id="UP000053890"/>
    </source>
</evidence>
<reference evidence="4 5" key="1">
    <citation type="journal article" date="2015" name="Front. Microbiol.">
        <title>Genome sequence of the plant growth promoting endophytic yeast Rhodotorula graminis WP1.</title>
        <authorList>
            <person name="Firrincieli A."/>
            <person name="Otillar R."/>
            <person name="Salamov A."/>
            <person name="Schmutz J."/>
            <person name="Khan Z."/>
            <person name="Redman R.S."/>
            <person name="Fleck N.D."/>
            <person name="Lindquist E."/>
            <person name="Grigoriev I.V."/>
            <person name="Doty S.L."/>
        </authorList>
    </citation>
    <scope>NUCLEOTIDE SEQUENCE [LARGE SCALE GENOMIC DNA]</scope>
    <source>
        <strain evidence="4 5">WP1</strain>
    </source>
</reference>
<dbReference type="AlphaFoldDB" id="A0A0P9EY37"/>
<dbReference type="OMA" id="NDEWARI"/>
<accession>A0A0P9EY37</accession>
<dbReference type="SMART" id="SM00353">
    <property type="entry name" value="HLH"/>
    <property type="match status" value="1"/>
</dbReference>
<evidence type="ECO:0000259" key="3">
    <source>
        <dbReference type="PROSITE" id="PS50888"/>
    </source>
</evidence>
<feature type="compositionally biased region" description="Basic and acidic residues" evidence="2">
    <location>
        <begin position="9"/>
        <end position="21"/>
    </location>
</feature>
<dbReference type="InterPro" id="IPR036638">
    <property type="entry name" value="HLH_DNA-bd_sf"/>
</dbReference>
<dbReference type="PANTHER" id="PTHR47787">
    <property type="entry name" value="CENTROMERE-BINDING PROTEIN 1"/>
    <property type="match status" value="1"/>
</dbReference>
<dbReference type="RefSeq" id="XP_018268146.1">
    <property type="nucleotide sequence ID" value="XM_018413662.1"/>
</dbReference>
<keyword evidence="1" id="KW-0175">Coiled coil</keyword>
<protein>
    <recommendedName>
        <fullName evidence="3">BHLH domain-containing protein</fullName>
    </recommendedName>
</protein>
<dbReference type="OrthoDB" id="71302at2759"/>
<dbReference type="Gene3D" id="4.10.280.10">
    <property type="entry name" value="Helix-loop-helix DNA-binding domain"/>
    <property type="match status" value="1"/>
</dbReference>
<dbReference type="GO" id="GO:0005634">
    <property type="term" value="C:nucleus"/>
    <property type="evidence" value="ECO:0007669"/>
    <property type="project" value="TreeGrafter"/>
</dbReference>
<dbReference type="STRING" id="578459.A0A0P9EY37"/>
<dbReference type="Proteomes" id="UP000053890">
    <property type="component" value="Unassembled WGS sequence"/>
</dbReference>
<sequence length="159" mass="17125">MGMNEDEWERSRKDNHKEVERRRRQTINDGITHLGELLPPDSALASGVNKAHVLTRAASYITQLREDQARTIDQWTLDKLLADQGLRNATAEIERLRRENDALRKMVVELGGSVEAIERAGGGASGAAAAMGNGGAKRAAPGGDDGGSSDGPKKARVEL</sequence>
<organism evidence="4 5">
    <name type="scientific">Rhodotorula graminis (strain WP1)</name>
    <dbReference type="NCBI Taxonomy" id="578459"/>
    <lineage>
        <taxon>Eukaryota</taxon>
        <taxon>Fungi</taxon>
        <taxon>Dikarya</taxon>
        <taxon>Basidiomycota</taxon>
        <taxon>Pucciniomycotina</taxon>
        <taxon>Microbotryomycetes</taxon>
        <taxon>Sporidiobolales</taxon>
        <taxon>Sporidiobolaceae</taxon>
        <taxon>Rhodotorula</taxon>
    </lineage>
</organism>
<feature type="domain" description="BHLH" evidence="3">
    <location>
        <begin position="11"/>
        <end position="64"/>
    </location>
</feature>
<dbReference type="Pfam" id="PF00010">
    <property type="entry name" value="HLH"/>
    <property type="match status" value="1"/>
</dbReference>
<name>A0A0P9EY37_RHOGW</name>
<dbReference type="SUPFAM" id="SSF47459">
    <property type="entry name" value="HLH, helix-loop-helix DNA-binding domain"/>
    <property type="match status" value="1"/>
</dbReference>
<dbReference type="InterPro" id="IPR011598">
    <property type="entry name" value="bHLH_dom"/>
</dbReference>
<dbReference type="PANTHER" id="PTHR47787:SF1">
    <property type="entry name" value="CENTROMERE-BINDING PROTEIN 1"/>
    <property type="match status" value="1"/>
</dbReference>
<feature type="coiled-coil region" evidence="1">
    <location>
        <begin position="79"/>
        <end position="113"/>
    </location>
</feature>
<evidence type="ECO:0000256" key="1">
    <source>
        <dbReference type="SAM" id="Coils"/>
    </source>
</evidence>
<dbReference type="EMBL" id="KQ474089">
    <property type="protein sequence ID" value="KPV72097.1"/>
    <property type="molecule type" value="Genomic_DNA"/>
</dbReference>
<dbReference type="GO" id="GO:0003700">
    <property type="term" value="F:DNA-binding transcription factor activity"/>
    <property type="evidence" value="ECO:0007669"/>
    <property type="project" value="TreeGrafter"/>
</dbReference>
<evidence type="ECO:0000256" key="2">
    <source>
        <dbReference type="SAM" id="MobiDB-lite"/>
    </source>
</evidence>
<dbReference type="GeneID" id="28974111"/>
<dbReference type="PROSITE" id="PS50888">
    <property type="entry name" value="BHLH"/>
    <property type="match status" value="1"/>
</dbReference>
<keyword evidence="5" id="KW-1185">Reference proteome</keyword>
<feature type="region of interest" description="Disordered" evidence="2">
    <location>
        <begin position="1"/>
        <end position="26"/>
    </location>
</feature>